<dbReference type="Pfam" id="PF02798">
    <property type="entry name" value="GST_N"/>
    <property type="match status" value="1"/>
</dbReference>
<dbReference type="SUPFAM" id="SSF52833">
    <property type="entry name" value="Thioredoxin-like"/>
    <property type="match status" value="1"/>
</dbReference>
<comment type="caution">
    <text evidence="5">The sequence shown here is derived from an EMBL/GenBank/DDBJ whole genome shotgun (WGS) entry which is preliminary data.</text>
</comment>
<evidence type="ECO:0000256" key="2">
    <source>
        <dbReference type="RuleBase" id="RU003494"/>
    </source>
</evidence>
<keyword evidence="5" id="KW-0808">Transferase</keyword>
<dbReference type="InterPro" id="IPR036249">
    <property type="entry name" value="Thioredoxin-like_sf"/>
</dbReference>
<feature type="domain" description="GST N-terminal" evidence="3">
    <location>
        <begin position="1"/>
        <end position="89"/>
    </location>
</feature>
<keyword evidence="6" id="KW-1185">Reference proteome</keyword>
<organism evidence="5 6">
    <name type="scientific">Tribonema minus</name>
    <dbReference type="NCBI Taxonomy" id="303371"/>
    <lineage>
        <taxon>Eukaryota</taxon>
        <taxon>Sar</taxon>
        <taxon>Stramenopiles</taxon>
        <taxon>Ochrophyta</taxon>
        <taxon>PX clade</taxon>
        <taxon>Xanthophyceae</taxon>
        <taxon>Tribonematales</taxon>
        <taxon>Tribonemataceae</taxon>
        <taxon>Tribonema</taxon>
    </lineage>
</organism>
<dbReference type="AlphaFoldDB" id="A0A835YSJ4"/>
<sequence>MSGAGSPQCSLEIYGNPGSRSPLINWYLAEIKQPFVNMDVRTVPGAAAKNPHPFGQIPALRDDDDGMPVELFESGAILNYLADKYGGLDTPGKRAARGKWVVWANASLDPVVFKETPEGRVRDTGLRANPPVRAIANLERMLGAREWLVDDAFSVADVAVGAYLLYALMFFGGTDLSFLPNIAAYMARCARRPAYVEAFGQGPADALATACEGFARKK</sequence>
<dbReference type="Gene3D" id="1.20.1050.10">
    <property type="match status" value="1"/>
</dbReference>
<dbReference type="SUPFAM" id="SSF47616">
    <property type="entry name" value="GST C-terminal domain-like"/>
    <property type="match status" value="1"/>
</dbReference>
<dbReference type="InterPro" id="IPR004045">
    <property type="entry name" value="Glutathione_S-Trfase_N"/>
</dbReference>
<dbReference type="EMBL" id="JAFCMP010000401">
    <property type="protein sequence ID" value="KAG5180314.1"/>
    <property type="molecule type" value="Genomic_DNA"/>
</dbReference>
<evidence type="ECO:0000313" key="6">
    <source>
        <dbReference type="Proteomes" id="UP000664859"/>
    </source>
</evidence>
<evidence type="ECO:0000259" key="4">
    <source>
        <dbReference type="PROSITE" id="PS50405"/>
    </source>
</evidence>
<dbReference type="PANTHER" id="PTHR44051:SF8">
    <property type="entry name" value="GLUTATHIONE S-TRANSFERASE GSTA"/>
    <property type="match status" value="1"/>
</dbReference>
<dbReference type="Gene3D" id="3.40.30.10">
    <property type="entry name" value="Glutaredoxin"/>
    <property type="match status" value="1"/>
</dbReference>
<evidence type="ECO:0000256" key="1">
    <source>
        <dbReference type="ARBA" id="ARBA00007409"/>
    </source>
</evidence>
<evidence type="ECO:0000313" key="5">
    <source>
        <dbReference type="EMBL" id="KAG5180314.1"/>
    </source>
</evidence>
<dbReference type="InterPro" id="IPR036282">
    <property type="entry name" value="Glutathione-S-Trfase_C_sf"/>
</dbReference>
<dbReference type="PROSITE" id="PS50405">
    <property type="entry name" value="GST_CTER"/>
    <property type="match status" value="1"/>
</dbReference>
<name>A0A835YSJ4_9STRA</name>
<dbReference type="OrthoDB" id="422574at2759"/>
<dbReference type="PROSITE" id="PS50404">
    <property type="entry name" value="GST_NTER"/>
    <property type="match status" value="1"/>
</dbReference>
<dbReference type="Proteomes" id="UP000664859">
    <property type="component" value="Unassembled WGS sequence"/>
</dbReference>
<accession>A0A835YSJ4</accession>
<evidence type="ECO:0000259" key="3">
    <source>
        <dbReference type="PROSITE" id="PS50404"/>
    </source>
</evidence>
<protein>
    <submittedName>
        <fullName evidence="5">Glutathione s-transferase</fullName>
    </submittedName>
</protein>
<reference evidence="5" key="1">
    <citation type="submission" date="2021-02" db="EMBL/GenBank/DDBJ databases">
        <title>First Annotated Genome of the Yellow-green Alga Tribonema minus.</title>
        <authorList>
            <person name="Mahan K.M."/>
        </authorList>
    </citation>
    <scope>NUCLEOTIDE SEQUENCE</scope>
    <source>
        <strain evidence="5">UTEX B ZZ1240</strain>
    </source>
</reference>
<dbReference type="InterPro" id="IPR040079">
    <property type="entry name" value="Glutathione_S-Trfase"/>
</dbReference>
<comment type="similarity">
    <text evidence="1 2">Belongs to the GST superfamily.</text>
</comment>
<dbReference type="Pfam" id="PF00043">
    <property type="entry name" value="GST_C"/>
    <property type="match status" value="1"/>
</dbReference>
<dbReference type="CDD" id="cd03046">
    <property type="entry name" value="GST_N_GTT1_like"/>
    <property type="match status" value="1"/>
</dbReference>
<dbReference type="InterPro" id="IPR004046">
    <property type="entry name" value="GST_C"/>
</dbReference>
<dbReference type="InterPro" id="IPR010987">
    <property type="entry name" value="Glutathione-S-Trfase_C-like"/>
</dbReference>
<dbReference type="GO" id="GO:0016740">
    <property type="term" value="F:transferase activity"/>
    <property type="evidence" value="ECO:0007669"/>
    <property type="project" value="UniProtKB-KW"/>
</dbReference>
<gene>
    <name evidence="5" type="ORF">JKP88DRAFT_200503</name>
</gene>
<feature type="domain" description="GST C-terminal" evidence="4">
    <location>
        <begin position="90"/>
        <end position="218"/>
    </location>
</feature>
<dbReference type="PANTHER" id="PTHR44051">
    <property type="entry name" value="GLUTATHIONE S-TRANSFERASE-RELATED"/>
    <property type="match status" value="1"/>
</dbReference>
<dbReference type="SFLD" id="SFLDS00019">
    <property type="entry name" value="Glutathione_Transferase_(cytos"/>
    <property type="match status" value="1"/>
</dbReference>
<proteinExistence type="inferred from homology"/>